<keyword evidence="3" id="KW-1185">Reference proteome</keyword>
<feature type="compositionally biased region" description="Basic and acidic residues" evidence="1">
    <location>
        <begin position="378"/>
        <end position="391"/>
    </location>
</feature>
<dbReference type="EMBL" id="JAUEPU010000018">
    <property type="protein sequence ID" value="KAK0495287.1"/>
    <property type="molecule type" value="Genomic_DNA"/>
</dbReference>
<dbReference type="Proteomes" id="UP001175228">
    <property type="component" value="Unassembled WGS sequence"/>
</dbReference>
<name>A0AA39Q2Z0_9AGAR</name>
<comment type="caution">
    <text evidence="2">The sequence shown here is derived from an EMBL/GenBank/DDBJ whole genome shotgun (WGS) entry which is preliminary data.</text>
</comment>
<proteinExistence type="predicted"/>
<feature type="compositionally biased region" description="Polar residues" evidence="1">
    <location>
        <begin position="282"/>
        <end position="294"/>
    </location>
</feature>
<feature type="region of interest" description="Disordered" evidence="1">
    <location>
        <begin position="257"/>
        <end position="391"/>
    </location>
</feature>
<evidence type="ECO:0000313" key="2">
    <source>
        <dbReference type="EMBL" id="KAK0495287.1"/>
    </source>
</evidence>
<evidence type="ECO:0000256" key="1">
    <source>
        <dbReference type="SAM" id="MobiDB-lite"/>
    </source>
</evidence>
<reference evidence="2" key="1">
    <citation type="submission" date="2023-06" db="EMBL/GenBank/DDBJ databases">
        <authorList>
            <consortium name="Lawrence Berkeley National Laboratory"/>
            <person name="Ahrendt S."/>
            <person name="Sahu N."/>
            <person name="Indic B."/>
            <person name="Wong-Bajracharya J."/>
            <person name="Merenyi Z."/>
            <person name="Ke H.-M."/>
            <person name="Monk M."/>
            <person name="Kocsube S."/>
            <person name="Drula E."/>
            <person name="Lipzen A."/>
            <person name="Balint B."/>
            <person name="Henrissat B."/>
            <person name="Andreopoulos B."/>
            <person name="Martin F.M."/>
            <person name="Harder C.B."/>
            <person name="Rigling D."/>
            <person name="Ford K.L."/>
            <person name="Foster G.D."/>
            <person name="Pangilinan J."/>
            <person name="Papanicolaou A."/>
            <person name="Barry K."/>
            <person name="LaButti K."/>
            <person name="Viragh M."/>
            <person name="Koriabine M."/>
            <person name="Yan M."/>
            <person name="Riley R."/>
            <person name="Champramary S."/>
            <person name="Plett K.L."/>
            <person name="Tsai I.J."/>
            <person name="Slot J."/>
            <person name="Sipos G."/>
            <person name="Plett J."/>
            <person name="Nagy L.G."/>
            <person name="Grigoriev I.V."/>
        </authorList>
    </citation>
    <scope>NUCLEOTIDE SEQUENCE</scope>
    <source>
        <strain evidence="2">HWK02</strain>
    </source>
</reference>
<gene>
    <name evidence="2" type="ORF">EDD18DRAFT_267737</name>
</gene>
<feature type="compositionally biased region" description="Basic and acidic residues" evidence="1">
    <location>
        <begin position="263"/>
        <end position="281"/>
    </location>
</feature>
<feature type="region of interest" description="Disordered" evidence="1">
    <location>
        <begin position="169"/>
        <end position="211"/>
    </location>
</feature>
<dbReference type="AlphaFoldDB" id="A0AA39Q2Z0"/>
<accession>A0AA39Q2Z0</accession>
<feature type="compositionally biased region" description="Basic and acidic residues" evidence="1">
    <location>
        <begin position="328"/>
        <end position="340"/>
    </location>
</feature>
<feature type="compositionally biased region" description="Basic and acidic residues" evidence="1">
    <location>
        <begin position="295"/>
        <end position="309"/>
    </location>
</feature>
<feature type="compositionally biased region" description="Polar residues" evidence="1">
    <location>
        <begin position="314"/>
        <end position="325"/>
    </location>
</feature>
<organism evidence="2 3">
    <name type="scientific">Armillaria luteobubalina</name>
    <dbReference type="NCBI Taxonomy" id="153913"/>
    <lineage>
        <taxon>Eukaryota</taxon>
        <taxon>Fungi</taxon>
        <taxon>Dikarya</taxon>
        <taxon>Basidiomycota</taxon>
        <taxon>Agaricomycotina</taxon>
        <taxon>Agaricomycetes</taxon>
        <taxon>Agaricomycetidae</taxon>
        <taxon>Agaricales</taxon>
        <taxon>Marasmiineae</taxon>
        <taxon>Physalacriaceae</taxon>
        <taxon>Armillaria</taxon>
    </lineage>
</organism>
<sequence>MQAIIWRPLSSIFKAHKTVAYGLSASRHVKLSVPVHRRFTTFASGSLQIRYASPVVKLSRVRVRTISYSSIPMSIVKAFRVPITVALIGAGVYWYVCYKIDELKSWALGQLLRVVKPPGIPETWLNDVQVTADKILKSVTNDIKSHIKKIKLPDISETEAGKFIEGLFGGRQHKEGDGKSEGSGGERQSDSKPSTDETVATTSEDKGSPAWLKAVEGTAKNILKSAGDGLNDIGSRIQKENLPEKVLETDAGKFIKNLFGGQQHKEGDRKSEGSEGERQPDSKPTTGETEVTTPQDKRPPAWLKAEEGTMKNILKSTNDTGSPIQKENLPDKVLETDAGKFTKNLLGGQQHEEGKSKSEGSEGEQQSDKKALTGAKSEIVDKEDRSSSAHE</sequence>
<feature type="compositionally biased region" description="Basic and acidic residues" evidence="1">
    <location>
        <begin position="350"/>
        <end position="371"/>
    </location>
</feature>
<protein>
    <submittedName>
        <fullName evidence="2">Uncharacterized protein</fullName>
    </submittedName>
</protein>
<evidence type="ECO:0000313" key="3">
    <source>
        <dbReference type="Proteomes" id="UP001175228"/>
    </source>
</evidence>